<dbReference type="EMBL" id="AAMDYK010000041">
    <property type="protein sequence ID" value="EDG3715584.1"/>
    <property type="molecule type" value="Genomic_DNA"/>
</dbReference>
<proteinExistence type="predicted"/>
<sequence>MLRVVTSPHSLNPPSSGFCRFWAWDSLGLAYPAVIDWLGFFYVSASDLRYVVFPQFAPAVSAR</sequence>
<comment type="caution">
    <text evidence="1">The sequence shown here is derived from an EMBL/GenBank/DDBJ whole genome shotgun (WGS) entry which is preliminary data.</text>
</comment>
<organism evidence="1">
    <name type="scientific">Salmonella derby</name>
    <dbReference type="NCBI Taxonomy" id="28144"/>
    <lineage>
        <taxon>Bacteria</taxon>
        <taxon>Pseudomonadati</taxon>
        <taxon>Pseudomonadota</taxon>
        <taxon>Gammaproteobacteria</taxon>
        <taxon>Enterobacterales</taxon>
        <taxon>Enterobacteriaceae</taxon>
        <taxon>Salmonella</taxon>
    </lineage>
</organism>
<accession>A0A630L2U6</accession>
<reference evidence="1" key="1">
    <citation type="submission" date="2018-07" db="EMBL/GenBank/DDBJ databases">
        <authorList>
            <person name="Ashton P.M."/>
            <person name="Dallman T."/>
            <person name="Nair S."/>
            <person name="De Pinna E."/>
            <person name="Peters T."/>
            <person name="Grant K."/>
        </authorList>
    </citation>
    <scope>NUCLEOTIDE SEQUENCE</scope>
    <source>
        <strain evidence="1">304435</strain>
    </source>
</reference>
<evidence type="ECO:0000313" key="1">
    <source>
        <dbReference type="EMBL" id="EDG3715584.1"/>
    </source>
</evidence>
<name>A0A630L2U6_SALDE</name>
<protein>
    <submittedName>
        <fullName evidence="1">Uncharacterized protein</fullName>
    </submittedName>
</protein>
<dbReference type="AlphaFoldDB" id="A0A630L2U6"/>
<gene>
    <name evidence="1" type="ORF">B7M84_22935</name>
</gene>